<protein>
    <recommendedName>
        <fullName evidence="11">Lipocalin/cytosolic fatty-acid binding domain-containing protein</fullName>
    </recommendedName>
</protein>
<evidence type="ECO:0000256" key="3">
    <source>
        <dbReference type="ARBA" id="ARBA00022448"/>
    </source>
</evidence>
<dbReference type="SUPFAM" id="SSF50814">
    <property type="entry name" value="Lipocalins"/>
    <property type="match status" value="1"/>
</dbReference>
<evidence type="ECO:0000256" key="6">
    <source>
        <dbReference type="ARBA" id="ARBA00023072"/>
    </source>
</evidence>
<evidence type="ECO:0000256" key="7">
    <source>
        <dbReference type="ARBA" id="ARBA00023157"/>
    </source>
</evidence>
<keyword evidence="6" id="KW-0683">Retinol-binding</keyword>
<keyword evidence="3" id="KW-0813">Transport</keyword>
<comment type="subcellular location">
    <subcellularLocation>
        <location evidence="1">Secreted</location>
    </subcellularLocation>
</comment>
<name>A0A8B9XZG4_BOSMU</name>
<dbReference type="InterPro" id="IPR012674">
    <property type="entry name" value="Calycin"/>
</dbReference>
<evidence type="ECO:0000256" key="9">
    <source>
        <dbReference type="SAM" id="MobiDB-lite"/>
    </source>
</evidence>
<keyword evidence="4" id="KW-0964">Secreted</keyword>
<dbReference type="PROSITE" id="PS00213">
    <property type="entry name" value="LIPOCALIN"/>
    <property type="match status" value="1"/>
</dbReference>
<evidence type="ECO:0000256" key="1">
    <source>
        <dbReference type="ARBA" id="ARBA00004613"/>
    </source>
</evidence>
<evidence type="ECO:0000256" key="8">
    <source>
        <dbReference type="RuleBase" id="RU003695"/>
    </source>
</evidence>
<keyword evidence="5" id="KW-0494">Milk protein</keyword>
<dbReference type="Proteomes" id="UP000694520">
    <property type="component" value="Chromosome 9"/>
</dbReference>
<evidence type="ECO:0000313" key="13">
    <source>
        <dbReference type="Proteomes" id="UP000694520"/>
    </source>
</evidence>
<accession>A0A8B9XZG4</accession>
<evidence type="ECO:0000256" key="4">
    <source>
        <dbReference type="ARBA" id="ARBA00022525"/>
    </source>
</evidence>
<dbReference type="PRINTS" id="PR01172">
    <property type="entry name" value="BLCTOGLOBULN"/>
</dbReference>
<organism evidence="12 13">
    <name type="scientific">Bos mutus grunniens</name>
    <name type="common">Wild yak</name>
    <name type="synonym">Bos grunniens</name>
    <dbReference type="NCBI Taxonomy" id="30521"/>
    <lineage>
        <taxon>Eukaryota</taxon>
        <taxon>Metazoa</taxon>
        <taxon>Chordata</taxon>
        <taxon>Craniata</taxon>
        <taxon>Vertebrata</taxon>
        <taxon>Euteleostomi</taxon>
        <taxon>Mammalia</taxon>
        <taxon>Eutheria</taxon>
        <taxon>Laurasiatheria</taxon>
        <taxon>Artiodactyla</taxon>
        <taxon>Ruminantia</taxon>
        <taxon>Pecora</taxon>
        <taxon>Bovidae</taxon>
        <taxon>Bovinae</taxon>
        <taxon>Bos</taxon>
    </lineage>
</organism>
<dbReference type="GO" id="GO:0005576">
    <property type="term" value="C:extracellular region"/>
    <property type="evidence" value="ECO:0007669"/>
    <property type="project" value="UniProtKB-SubCell"/>
</dbReference>
<evidence type="ECO:0000259" key="11">
    <source>
        <dbReference type="Pfam" id="PF00061"/>
    </source>
</evidence>
<proteinExistence type="inferred from homology"/>
<evidence type="ECO:0000313" key="12">
    <source>
        <dbReference type="Ensembl" id="ENSBGRP00000029995.1"/>
    </source>
</evidence>
<dbReference type="AlphaFoldDB" id="A0A8B9XZG4"/>
<dbReference type="InterPro" id="IPR002447">
    <property type="entry name" value="Blactoglobulin"/>
</dbReference>
<dbReference type="CDD" id="cd19416">
    <property type="entry name" value="lipocalin_beta-LG-like"/>
    <property type="match status" value="1"/>
</dbReference>
<feature type="chain" id="PRO_5034467859" description="Lipocalin/cytosolic fatty-acid binding domain-containing protein" evidence="10">
    <location>
        <begin position="17"/>
        <end position="300"/>
    </location>
</feature>
<comment type="similarity">
    <text evidence="2 8">Belongs to the calycin superfamily. Lipocalin family.</text>
</comment>
<dbReference type="Pfam" id="PF00061">
    <property type="entry name" value="Lipocalin"/>
    <property type="match status" value="1"/>
</dbReference>
<reference evidence="12" key="1">
    <citation type="submission" date="2019-05" db="EMBL/GenBank/DDBJ databases">
        <authorList>
            <person name="Zhang S."/>
            <person name="Liu J."/>
        </authorList>
    </citation>
    <scope>NUCLEOTIDE SEQUENCE [LARGE SCALE GENOMIC DNA]</scope>
</reference>
<dbReference type="PANTHER" id="PTHR11430:SF117">
    <property type="entry name" value="GLYCODELIN"/>
    <property type="match status" value="1"/>
</dbReference>
<feature type="region of interest" description="Disordered" evidence="9">
    <location>
        <begin position="156"/>
        <end position="238"/>
    </location>
</feature>
<feature type="signal peptide" evidence="10">
    <location>
        <begin position="1"/>
        <end position="16"/>
    </location>
</feature>
<dbReference type="Gene3D" id="2.40.128.20">
    <property type="match status" value="1"/>
</dbReference>
<reference evidence="12" key="2">
    <citation type="submission" date="2025-08" db="UniProtKB">
        <authorList>
            <consortium name="Ensembl"/>
        </authorList>
    </citation>
    <scope>IDENTIFICATION</scope>
</reference>
<evidence type="ECO:0000256" key="2">
    <source>
        <dbReference type="ARBA" id="ARBA00006889"/>
    </source>
</evidence>
<keyword evidence="10" id="KW-0732">Signal</keyword>
<keyword evidence="13" id="KW-1185">Reference proteome</keyword>
<dbReference type="GO" id="GO:0019841">
    <property type="term" value="F:retinol binding"/>
    <property type="evidence" value="ECO:0007669"/>
    <property type="project" value="UniProtKB-KW"/>
</dbReference>
<sequence>MKCLLLALALTCGAQALIVTQTMKGLDIQKVAGTWYSLAMAASDISLLDAQSAPLRVYVEELKPTPEGDLEILLQKWENGECAQKKIIAEKTKIPAVFKIDALNENKVLVLDTDYKKYLLFCMENSAEPEQSLACQCLGPMCQEGVGIGEWRLLAVSAGPGGGGDPDSQSQDPGGGRRGPGEIRQSPQGPAHAHPAVLQPDPAGGAVPHLGEPLPAPLGAREPWPLWGQTMSPPEGPRPDVTFQGGLMHSGVAWRGQPQQTLCQPCREKSCFRGNTQARGQGRGHGSNHRAWQESQRTLV</sequence>
<evidence type="ECO:0000256" key="10">
    <source>
        <dbReference type="SAM" id="SignalP"/>
    </source>
</evidence>
<feature type="region of interest" description="Disordered" evidence="9">
    <location>
        <begin position="277"/>
        <end position="300"/>
    </location>
</feature>
<reference evidence="12" key="3">
    <citation type="submission" date="2025-09" db="UniProtKB">
        <authorList>
            <consortium name="Ensembl"/>
        </authorList>
    </citation>
    <scope>IDENTIFICATION</scope>
</reference>
<feature type="domain" description="Lipocalin/cytosolic fatty-acid binding" evidence="11">
    <location>
        <begin position="32"/>
        <end position="139"/>
    </location>
</feature>
<dbReference type="InterPro" id="IPR002345">
    <property type="entry name" value="Lipocalin"/>
</dbReference>
<dbReference type="GeneTree" id="ENSGT01050000244868"/>
<dbReference type="InterPro" id="IPR000566">
    <property type="entry name" value="Lipocln_cytosolic_FA-bd_dom"/>
</dbReference>
<dbReference type="PANTHER" id="PTHR11430">
    <property type="entry name" value="LIPOCALIN"/>
    <property type="match status" value="1"/>
</dbReference>
<keyword evidence="7" id="KW-1015">Disulfide bond</keyword>
<dbReference type="Ensembl" id="ENSBGRT00000034722.1">
    <property type="protein sequence ID" value="ENSBGRP00000029995.1"/>
    <property type="gene ID" value="ENSBGRG00000018918.1"/>
</dbReference>
<evidence type="ECO:0000256" key="5">
    <source>
        <dbReference type="ARBA" id="ARBA00022743"/>
    </source>
</evidence>
<dbReference type="InterPro" id="IPR022272">
    <property type="entry name" value="Lipocalin_CS"/>
</dbReference>